<evidence type="ECO:0000313" key="7">
    <source>
        <dbReference type="EMBL" id="CAC5412583.1"/>
    </source>
</evidence>
<reference evidence="7 8" key="1">
    <citation type="submission" date="2020-06" db="EMBL/GenBank/DDBJ databases">
        <authorList>
            <person name="Li R."/>
            <person name="Bekaert M."/>
        </authorList>
    </citation>
    <scope>NUCLEOTIDE SEQUENCE [LARGE SCALE GENOMIC DNA]</scope>
    <source>
        <strain evidence="8">wild</strain>
    </source>
</reference>
<evidence type="ECO:0000256" key="1">
    <source>
        <dbReference type="ARBA" id="ARBA00001971"/>
    </source>
</evidence>
<dbReference type="GO" id="GO:0005737">
    <property type="term" value="C:cytoplasm"/>
    <property type="evidence" value="ECO:0007669"/>
    <property type="project" value="TreeGrafter"/>
</dbReference>
<keyword evidence="4 7" id="KW-0560">Oxidoreductase</keyword>
<name>A0A6J8DXU4_MYTCO</name>
<dbReference type="Proteomes" id="UP000507470">
    <property type="component" value="Unassembled WGS sequence"/>
</dbReference>
<dbReference type="Pfam" id="PF00067">
    <property type="entry name" value="p450"/>
    <property type="match status" value="1"/>
</dbReference>
<organism evidence="7 8">
    <name type="scientific">Mytilus coruscus</name>
    <name type="common">Sea mussel</name>
    <dbReference type="NCBI Taxonomy" id="42192"/>
    <lineage>
        <taxon>Eukaryota</taxon>
        <taxon>Metazoa</taxon>
        <taxon>Spiralia</taxon>
        <taxon>Lophotrochozoa</taxon>
        <taxon>Mollusca</taxon>
        <taxon>Bivalvia</taxon>
        <taxon>Autobranchia</taxon>
        <taxon>Pteriomorphia</taxon>
        <taxon>Mytilida</taxon>
        <taxon>Mytiloidea</taxon>
        <taxon>Mytilidae</taxon>
        <taxon>Mytilinae</taxon>
        <taxon>Mytilus</taxon>
    </lineage>
</organism>
<dbReference type="InterPro" id="IPR001128">
    <property type="entry name" value="Cyt_P450"/>
</dbReference>
<keyword evidence="8" id="KW-1185">Reference proteome</keyword>
<comment type="similarity">
    <text evidence="2">Belongs to the cytochrome P450 family.</text>
</comment>
<evidence type="ECO:0000256" key="3">
    <source>
        <dbReference type="ARBA" id="ARBA00022723"/>
    </source>
</evidence>
<keyword evidence="5" id="KW-0408">Iron</keyword>
<dbReference type="EC" id="1.14.14.73" evidence="7"/>
<dbReference type="PRINTS" id="PR00385">
    <property type="entry name" value="P450"/>
</dbReference>
<evidence type="ECO:0000256" key="6">
    <source>
        <dbReference type="ARBA" id="ARBA00023033"/>
    </source>
</evidence>
<evidence type="ECO:0000256" key="2">
    <source>
        <dbReference type="ARBA" id="ARBA00010617"/>
    </source>
</evidence>
<dbReference type="PRINTS" id="PR00463">
    <property type="entry name" value="EP450I"/>
</dbReference>
<gene>
    <name evidence="7" type="ORF">MCOR_45582</name>
</gene>
<protein>
    <submittedName>
        <fullName evidence="7">CYP2J</fullName>
        <ecNumber evidence="7">1.14.14.1</ecNumber>
        <ecNumber evidence="7">1.14.14.73</ecNumber>
        <ecNumber evidence="7">1.14.14.74</ecNumber>
        <ecNumber evidence="7">1.14.14.75</ecNumber>
    </submittedName>
</protein>
<dbReference type="AlphaFoldDB" id="A0A6J8DXU4"/>
<dbReference type="SUPFAM" id="SSF48264">
    <property type="entry name" value="Cytochrome P450"/>
    <property type="match status" value="1"/>
</dbReference>
<comment type="cofactor">
    <cofactor evidence="1">
        <name>heme</name>
        <dbReference type="ChEBI" id="CHEBI:30413"/>
    </cofactor>
</comment>
<evidence type="ECO:0000313" key="8">
    <source>
        <dbReference type="Proteomes" id="UP000507470"/>
    </source>
</evidence>
<sequence length="586" mass="67596">MLRQRSHSIFWHQCQKTNLHMKYANAASLPQHIGAMKPQHSPNVVTTTYLRAVILGCGRHTILMKKACDFKINKEFCAEQNRLQNNRSRHSFVLWMAAFKNQISLDQHLLQGSCEYKLEKGPLKDQAKVLYAQKLSNNVHHCPDMQAVLLENACTTDLSAKEIELLLTITRKLSQKYGRIYSLSLGPYWAVFINDTRSLHEAFVKHADIFSDRPDVFFFTKILGGKGIAAWNGASWKAQRTFTINALRHFGFGKRNMESKILEEVAFFMEVLESKKGSPVNIETNIREAVSNIICSIVFGKRFNYDDKIFQKLIKDLEDFFSNPFLRMVNWIPYLHYVSYIYDVFGTQKCINIVKDIKVQMANIIEEHKRTFEEDDLRDFIDAYLLEWQNHTRENKIQFSEDNLEAVVLDLFAAGTETTSSAILWAIIFLVNNPDVQQKMRNELTEVLGSNRQPLLTDRNNLPYCESVITETLRLGNIAPFSLPHTATEDFVINNYRIPKGSIVVPNMNATFHDENLFLDSNNFDPSRYLDENGKFNERRENVMPFSLAIVTRYKIIPVGQLPPNIEGKVGTTHSPTPYSVRFVDW</sequence>
<proteinExistence type="inferred from homology"/>
<dbReference type="GO" id="GO:0005506">
    <property type="term" value="F:iron ion binding"/>
    <property type="evidence" value="ECO:0007669"/>
    <property type="project" value="InterPro"/>
</dbReference>
<keyword evidence="6" id="KW-0503">Monooxygenase</keyword>
<keyword evidence="3" id="KW-0479">Metal-binding</keyword>
<dbReference type="OrthoDB" id="2789670at2759"/>
<dbReference type="EC" id="1.14.14.75" evidence="7"/>
<dbReference type="InterPro" id="IPR002401">
    <property type="entry name" value="Cyt_P450_E_grp-I"/>
</dbReference>
<dbReference type="GO" id="GO:0016712">
    <property type="term" value="F:oxidoreductase activity, acting on paired donors, with incorporation or reduction of molecular oxygen, reduced flavin or flavoprotein as one donor, and incorporation of one atom of oxygen"/>
    <property type="evidence" value="ECO:0007669"/>
    <property type="project" value="UniProtKB-EC"/>
</dbReference>
<dbReference type="GO" id="GO:0006805">
    <property type="term" value="P:xenobiotic metabolic process"/>
    <property type="evidence" value="ECO:0007669"/>
    <property type="project" value="TreeGrafter"/>
</dbReference>
<dbReference type="EC" id="1.14.14.74" evidence="7"/>
<dbReference type="GO" id="GO:0020037">
    <property type="term" value="F:heme binding"/>
    <property type="evidence" value="ECO:0007669"/>
    <property type="project" value="InterPro"/>
</dbReference>
<evidence type="ECO:0000256" key="4">
    <source>
        <dbReference type="ARBA" id="ARBA00023002"/>
    </source>
</evidence>
<dbReference type="Gene3D" id="1.10.630.10">
    <property type="entry name" value="Cytochrome P450"/>
    <property type="match status" value="1"/>
</dbReference>
<dbReference type="EMBL" id="CACVKT020008064">
    <property type="protein sequence ID" value="CAC5412583.1"/>
    <property type="molecule type" value="Genomic_DNA"/>
</dbReference>
<accession>A0A6J8DXU4</accession>
<dbReference type="InterPro" id="IPR050182">
    <property type="entry name" value="Cytochrome_P450_fam2"/>
</dbReference>
<dbReference type="EC" id="1.14.14.1" evidence="7"/>
<dbReference type="FunFam" id="1.10.630.10:FF:000036">
    <property type="entry name" value="CYtochrome P450 family"/>
    <property type="match status" value="1"/>
</dbReference>
<dbReference type="GO" id="GO:0006082">
    <property type="term" value="P:organic acid metabolic process"/>
    <property type="evidence" value="ECO:0007669"/>
    <property type="project" value="TreeGrafter"/>
</dbReference>
<dbReference type="GO" id="GO:0008395">
    <property type="term" value="F:steroid hydroxylase activity"/>
    <property type="evidence" value="ECO:0007669"/>
    <property type="project" value="TreeGrafter"/>
</dbReference>
<dbReference type="PANTHER" id="PTHR24300">
    <property type="entry name" value="CYTOCHROME P450 508A4-RELATED"/>
    <property type="match status" value="1"/>
</dbReference>
<dbReference type="InterPro" id="IPR036396">
    <property type="entry name" value="Cyt_P450_sf"/>
</dbReference>
<dbReference type="PANTHER" id="PTHR24300:SF397">
    <property type="entry name" value="CYTOCHROME P450 2U1"/>
    <property type="match status" value="1"/>
</dbReference>
<evidence type="ECO:0000256" key="5">
    <source>
        <dbReference type="ARBA" id="ARBA00023004"/>
    </source>
</evidence>